<keyword evidence="10 12" id="KW-0326">Glycosidase</keyword>
<proteinExistence type="inferred from homology"/>
<feature type="domain" description="Xylanolytic transcriptional activator regulatory" evidence="16">
    <location>
        <begin position="372"/>
        <end position="447"/>
    </location>
</feature>
<evidence type="ECO:0000256" key="3">
    <source>
        <dbReference type="ARBA" id="ARBA00005336"/>
    </source>
</evidence>
<dbReference type="Gene3D" id="2.60.120.260">
    <property type="entry name" value="Galactose-binding domain-like"/>
    <property type="match status" value="1"/>
</dbReference>
<dbReference type="Gene3D" id="3.40.50.1700">
    <property type="entry name" value="Glycoside hydrolase family 3 C-terminal domain"/>
    <property type="match status" value="1"/>
</dbReference>
<dbReference type="InterPro" id="IPR019800">
    <property type="entry name" value="Glyco_hydro_3_AS"/>
</dbReference>
<dbReference type="InterPro" id="IPR001764">
    <property type="entry name" value="Glyco_hydro_3_N"/>
</dbReference>
<evidence type="ECO:0000256" key="12">
    <source>
        <dbReference type="RuleBase" id="RU361161"/>
    </source>
</evidence>
<dbReference type="GO" id="GO:0000981">
    <property type="term" value="F:DNA-binding transcription factor activity, RNA polymerase II-specific"/>
    <property type="evidence" value="ECO:0007669"/>
    <property type="project" value="InterPro"/>
</dbReference>
<evidence type="ECO:0000256" key="13">
    <source>
        <dbReference type="SAM" id="MobiDB-lite"/>
    </source>
</evidence>
<keyword evidence="14" id="KW-1133">Transmembrane helix</keyword>
<dbReference type="GO" id="GO:0008422">
    <property type="term" value="F:beta-glucosidase activity"/>
    <property type="evidence" value="ECO:0007669"/>
    <property type="project" value="UniProtKB-EC"/>
</dbReference>
<feature type="domain" description="PA14" evidence="15">
    <location>
        <begin position="1259"/>
        <end position="1409"/>
    </location>
</feature>
<dbReference type="RefSeq" id="XP_049145879.1">
    <property type="nucleotide sequence ID" value="XM_049288735.1"/>
</dbReference>
<feature type="transmembrane region" description="Helical" evidence="14">
    <location>
        <begin position="2358"/>
        <end position="2379"/>
    </location>
</feature>
<feature type="region of interest" description="Disordered" evidence="13">
    <location>
        <begin position="1767"/>
        <end position="1804"/>
    </location>
</feature>
<dbReference type="Pfam" id="PF07691">
    <property type="entry name" value="PA14"/>
    <property type="match status" value="1"/>
</dbReference>
<dbReference type="InterPro" id="IPR036962">
    <property type="entry name" value="Glyco_hydro_3_N_sf"/>
</dbReference>
<evidence type="ECO:0000256" key="4">
    <source>
        <dbReference type="ARBA" id="ARBA00012744"/>
    </source>
</evidence>
<keyword evidence="11 12" id="KW-0624">Polysaccharide degradation</keyword>
<dbReference type="CDD" id="cd00067">
    <property type="entry name" value="GAL4"/>
    <property type="match status" value="1"/>
</dbReference>
<evidence type="ECO:0000256" key="1">
    <source>
        <dbReference type="ARBA" id="ARBA00000448"/>
    </source>
</evidence>
<evidence type="ECO:0000256" key="11">
    <source>
        <dbReference type="ARBA" id="ARBA00023326"/>
    </source>
</evidence>
<dbReference type="PANTHER" id="PTHR42715:SF10">
    <property type="entry name" value="BETA-GLUCOSIDASE"/>
    <property type="match status" value="1"/>
</dbReference>
<dbReference type="Gene3D" id="2.60.40.10">
    <property type="entry name" value="Immunoglobulins"/>
    <property type="match status" value="1"/>
</dbReference>
<evidence type="ECO:0000256" key="9">
    <source>
        <dbReference type="ARBA" id="ARBA00023277"/>
    </source>
</evidence>
<feature type="transmembrane region" description="Helical" evidence="14">
    <location>
        <begin position="1944"/>
        <end position="1977"/>
    </location>
</feature>
<name>A0A9Q8WI91_9PEZI</name>
<dbReference type="InterPro" id="IPR049326">
    <property type="entry name" value="Rhodopsin_dom_fungi"/>
</dbReference>
<feature type="transmembrane region" description="Helical" evidence="14">
    <location>
        <begin position="2474"/>
        <end position="2494"/>
    </location>
</feature>
<dbReference type="SUPFAM" id="SSF52279">
    <property type="entry name" value="Beta-D-glucan exohydrolase, C-terminal domain"/>
    <property type="match status" value="1"/>
</dbReference>
<evidence type="ECO:0000313" key="19">
    <source>
        <dbReference type="Proteomes" id="UP000830671"/>
    </source>
</evidence>
<feature type="transmembrane region" description="Helical" evidence="14">
    <location>
        <begin position="2322"/>
        <end position="2346"/>
    </location>
</feature>
<dbReference type="KEGG" id="clup:CLUP02_09757"/>
<dbReference type="GO" id="GO:0006351">
    <property type="term" value="P:DNA-templated transcription"/>
    <property type="evidence" value="ECO:0007669"/>
    <property type="project" value="InterPro"/>
</dbReference>
<protein>
    <recommendedName>
        <fullName evidence="4 12">beta-glucosidase</fullName>
        <ecNumber evidence="4 12">3.2.1.21</ecNumber>
    </recommendedName>
</protein>
<evidence type="ECO:0000256" key="5">
    <source>
        <dbReference type="ARBA" id="ARBA00022723"/>
    </source>
</evidence>
<dbReference type="InterPro" id="IPR002772">
    <property type="entry name" value="Glyco_hydro_3_C"/>
</dbReference>
<evidence type="ECO:0000313" key="18">
    <source>
        <dbReference type="EMBL" id="UQC84261.1"/>
    </source>
</evidence>
<keyword evidence="19" id="KW-1185">Reference proteome</keyword>
<dbReference type="GeneID" id="73343745"/>
<dbReference type="Pfam" id="PF04082">
    <property type="entry name" value="Fungal_trans"/>
    <property type="match status" value="1"/>
</dbReference>
<dbReference type="Proteomes" id="UP000830671">
    <property type="component" value="Chromosome 5"/>
</dbReference>
<evidence type="ECO:0000256" key="10">
    <source>
        <dbReference type="ARBA" id="ARBA00023295"/>
    </source>
</evidence>
<keyword evidence="7" id="KW-0325">Glycoprotein</keyword>
<feature type="region of interest" description="Disordered" evidence="13">
    <location>
        <begin position="2511"/>
        <end position="2590"/>
    </location>
</feature>
<dbReference type="FunFam" id="2.60.40.10:FF:000495">
    <property type="entry name" value="Periplasmic beta-glucosidase"/>
    <property type="match status" value="1"/>
</dbReference>
<sequence>MDAAAAAETQRTTQNSGIKVRRPRAARACDLCRAKKNKCDELYPCTYCKSRFVHDDDEISAGKNASIGRVPRANRGKLDRNATCVYKGQDMSRRLYTPEYVRQLEEQVKSLSAVAESVKAQSVDDNASVIANVPEISEGFSPDCSLRRRPSRSTAAGSPSNARSRNAAGQEISGVNRHTRNVEFYGSSSSVALLSHVQRTGDEPVISPDLDSDAGTLLSSLHNPAFSSPSADQTQTPAAATEPRSAARPVTHYPQCRHFLQSFFSSIHFVHPILDKKIFFDRCEELWSKPDVAREPSSFIALYYSILSLGALIGVREDEPIDGIENLQWSRKFFDEAKRRCDQLGMVTDLEMVQCYVFLAKVCQNELNAHWAYMYVGLAVRTALAMGINREPGPDVKKEPAELRAESRTWWGLYSLETEMSFSMGRPDTLGADLYHNRLFPVIGEADTEYSGSLELVDPPSCAIIKSMVDYSKIIRSICLGIYLPETTVPRTVHLAHQIGQDLQRWAESLSEPIRPTTSVEPRSLKSVKEAQWMKRQRLVLTMRFLNIRILLFGSIILTSTSAERASIPGSQEGIHLCLESAKQTIEIIYQTYQHHDFFRTWFYNTTYTVFAASMILVYVTQEATEPEVQPLLKLVGMAIEILETMDECVVALRSAKLLHKAIQKAEKKFSASTPADLQIPAMPPADAMLQLNHYWGPLNILDNEMDFGFAMQFADFEGTNSLFMALDDPRSMQNSEHLEGSHEHRSCLRDDHTHNDQASAITSETGPMGKPPHTTLMLTTEGRYVGGFGETDLISRGALHSWRRGDSGVGEIGRLWPTFLHHHMGKCARAAIEVFFSNCNTFSSDLQIERIFKLPFTFTFATMGSQVDDRDFATLLSELTLEEKITLLSGRDFSTAAGVARLNLPPIRVADSIAGVRPSGITADLTTACFPNTACLGSTWDAELLGRLGERLAHQGREKSAQVVLGPTINIHRDPRAGRNFECFSEDPLLSGQLAGAIVNGIQSQGLGACPKHFVCNDSETLRHFYDVDASPDSRPLREIYIAAWQHLLRTSNPTVDGTFCSEHGPLIEGVLRKEWGFEGIVMSDWFAVHNVVEPVKAGLDLEMPFPVFRGKRLAEAVRSGQITEAEINARALKMLELRNRTRTSFSDEPERSEINEETNKISRELAASGIILLKNDNQALPINPADKPKVALIGEFAGSPVVTGGGSASCTPQYRHSPFKVLKEAFSGEESVRYHAGVRTRRVIPVAPTAQLTAQDGRNGVDVKYYNDDTPEPILTEFQEKANVWMLGEFKAGLKVPGSRFELLTKLTPQTTGEHTLAVQATGDFSLVVDGKEILSGPQKKIATEQFIFNHVKLETRVQLQMNAGQAYDVKLVNKSWDHLVKGEPTPYAASIGFEEHRSDEAAIAEAVELAKASDVSIIYAGRNEQYESEGYDLEDIRIPENQAALIKAVAAVSKKTVLVLHCGNPIDISAVVDDVDAVLNAHFPGQEGAQATADILTGATNPSGRLATTWFKSLEDAPTYGDFPATKQEDGTHKFRYAEGMGMGYRHAEAAKRSRFPFGYGLSYTTFKYSDLTTSVTGADNDAKLKVSVKVTNSGDRAGKEVVQLYVNPAKETPTGVWRPERELKAFKKVLVQPGESVAVELEVDAKIACSYWDEAEKAWRLERGTYGVRVGDLQAIDICSLRAATLYVNRIPVICHQIFKVSSAKCLSSSLPAGYCLEADQRGAAYAPCRLPSILIEVMILRILTQPSQPDVVGLELEYMTSDTGDQDITRPTSCDRYPNNSVSVPPSPSNERHHQSPQSKVFDPIFRAMRPWETLHHTTSSPESTRGKGSVLALICALSERDRARDDPQDHPARIWDLYARSGRQIYLLYDSTARSRSWRLWSGLIHTSSQRRNTIDADLENRSMCIPHPHVGSHFWPGATIIPEISGEWKVRPALVSYTFLCCTFLCCTFLCCTFLCCTFLCCTFLCYTLFPILALSLFPSIVACALTPHPTALGPMIRTSSTTEKLECWRRVRAWYMPVNLVLQLVASPWKRHGCFLALAAETRVLKQIKQSTIGKSYSIPSTWIFGFTLSKRSLVASHFIPTGKPTTLIVTLVSSRPAQACLSPPFLGVTVLSGLDGTPPPGPPDNLATLIDMPNESHNSSRPGPTIITQPYGTTGLQELDRNANISPARERPPLSDEHMDMEVESDIIEDGGAPGFAPHGKAVIACATISVGLAGLIVGLRFFARLYPARLLGKEDWCIFIAWVCQVSRSRPDVEVKGRCQGNQDTRHLGFLGIDNLNWANTLVKQLFSAATSIGMCLQVKTGMAEEFSTLSWAYLTIIFYNTGLACVKVSILLLYLRILRDLNYRKACYVVLFFVVCVSLWTVLSSIFFCVPITKNWDRAVTGVCFSQGIAWFVNAALNILTDFAILILPLPILPKIKQSRRQKIGLYLIFALGFFICVVSILRIPSLIVAKYSRDPTLDSPGIAKWSVVELNTAIVCASLITLKPLAMRFFPRMLGSNRGDVGRQRGPGSEEIPATVGSKEARNGGVKHGHARAVSDGSTIQLNHDTFGGDSAMHTQHTEISRHSSAGTSDLEQGMKASAVELEGDLAIRTDKA</sequence>
<dbReference type="InterPro" id="IPR036864">
    <property type="entry name" value="Zn2-C6_fun-type_DNA-bd_sf"/>
</dbReference>
<dbReference type="SUPFAM" id="SSF57701">
    <property type="entry name" value="Zn2/Cys6 DNA-binding domain"/>
    <property type="match status" value="1"/>
</dbReference>
<keyword evidence="6 12" id="KW-0378">Hydrolase</keyword>
<dbReference type="GO" id="GO:0008270">
    <property type="term" value="F:zinc ion binding"/>
    <property type="evidence" value="ECO:0007669"/>
    <property type="project" value="InterPro"/>
</dbReference>
<evidence type="ECO:0000256" key="7">
    <source>
        <dbReference type="ARBA" id="ARBA00023180"/>
    </source>
</evidence>
<dbReference type="Pfam" id="PF20684">
    <property type="entry name" value="Fung_rhodopsin"/>
    <property type="match status" value="1"/>
</dbReference>
<feature type="transmembrane region" description="Helical" evidence="14">
    <location>
        <begin position="2399"/>
        <end position="2423"/>
    </location>
</feature>
<dbReference type="InterPro" id="IPR001138">
    <property type="entry name" value="Zn2Cys6_DnaBD"/>
</dbReference>
<keyword evidence="9 12" id="KW-0119">Carbohydrate metabolism</keyword>
<dbReference type="PROSITE" id="PS00775">
    <property type="entry name" value="GLYCOSYL_HYDROL_F3"/>
    <property type="match status" value="1"/>
</dbReference>
<comment type="pathway">
    <text evidence="2 12">Glycan metabolism; cellulose degradation.</text>
</comment>
<dbReference type="SMART" id="SM00906">
    <property type="entry name" value="Fungal_trans"/>
    <property type="match status" value="1"/>
</dbReference>
<comment type="similarity">
    <text evidence="3 12">Belongs to the glycosyl hydrolase 3 family.</text>
</comment>
<dbReference type="Gene3D" id="3.20.20.300">
    <property type="entry name" value="Glycoside hydrolase, family 3, N-terminal domain"/>
    <property type="match status" value="1"/>
</dbReference>
<evidence type="ECO:0000256" key="8">
    <source>
        <dbReference type="ARBA" id="ARBA00023242"/>
    </source>
</evidence>
<dbReference type="InterPro" id="IPR013783">
    <property type="entry name" value="Ig-like_fold"/>
</dbReference>
<gene>
    <name evidence="18" type="ORF">CLUP02_09757</name>
</gene>
<evidence type="ECO:0000256" key="2">
    <source>
        <dbReference type="ARBA" id="ARBA00004987"/>
    </source>
</evidence>
<reference evidence="18" key="1">
    <citation type="journal article" date="2021" name="Mol. Plant Microbe Interact.">
        <title>Complete Genome Sequence of the Plant-Pathogenic Fungus Colletotrichum lupini.</title>
        <authorList>
            <person name="Baroncelli R."/>
            <person name="Pensec F."/>
            <person name="Da Lio D."/>
            <person name="Boufleur T."/>
            <person name="Vicente I."/>
            <person name="Sarrocco S."/>
            <person name="Picot A."/>
            <person name="Baraldi E."/>
            <person name="Sukno S."/>
            <person name="Thon M."/>
            <person name="Le Floch G."/>
        </authorList>
    </citation>
    <scope>NUCLEOTIDE SEQUENCE</scope>
    <source>
        <strain evidence="18">IMI 504893</strain>
    </source>
</reference>
<keyword evidence="14" id="KW-0472">Membrane</keyword>
<dbReference type="InterPro" id="IPR036881">
    <property type="entry name" value="Glyco_hydro_3_C_sf"/>
</dbReference>
<dbReference type="SMART" id="SM01217">
    <property type="entry name" value="Fn3_like"/>
    <property type="match status" value="1"/>
</dbReference>
<accession>A0A9Q8WI91</accession>
<dbReference type="InterPro" id="IPR050288">
    <property type="entry name" value="Cellulose_deg_GH3"/>
</dbReference>
<dbReference type="Pfam" id="PF14310">
    <property type="entry name" value="Fn3-like"/>
    <property type="match status" value="1"/>
</dbReference>
<dbReference type="Pfam" id="PF01915">
    <property type="entry name" value="Glyco_hydro_3_C"/>
    <property type="match status" value="1"/>
</dbReference>
<feature type="transmembrane region" description="Helical" evidence="14">
    <location>
        <begin position="2435"/>
        <end position="2454"/>
    </location>
</feature>
<feature type="domain" description="Fibronectin type III-like" evidence="17">
    <location>
        <begin position="1604"/>
        <end position="1678"/>
    </location>
</feature>
<feature type="region of interest" description="Disordered" evidence="13">
    <location>
        <begin position="223"/>
        <end position="247"/>
    </location>
</feature>
<evidence type="ECO:0000259" key="17">
    <source>
        <dbReference type="SMART" id="SM01217"/>
    </source>
</evidence>
<feature type="region of interest" description="Disordered" evidence="13">
    <location>
        <begin position="140"/>
        <end position="175"/>
    </location>
</feature>
<evidence type="ECO:0000259" key="15">
    <source>
        <dbReference type="SMART" id="SM00758"/>
    </source>
</evidence>
<feature type="compositionally biased region" description="Polar residues" evidence="13">
    <location>
        <begin position="152"/>
        <end position="164"/>
    </location>
</feature>
<dbReference type="Gene3D" id="4.10.240.10">
    <property type="entry name" value="Zn(2)-C6 fungal-type DNA-binding domain"/>
    <property type="match status" value="1"/>
</dbReference>
<dbReference type="GO" id="GO:0003677">
    <property type="term" value="F:DNA binding"/>
    <property type="evidence" value="ECO:0007669"/>
    <property type="project" value="InterPro"/>
</dbReference>
<feature type="compositionally biased region" description="Polar residues" evidence="13">
    <location>
        <begin position="223"/>
        <end position="238"/>
    </location>
</feature>
<dbReference type="Pfam" id="PF00933">
    <property type="entry name" value="Glyco_hydro_3"/>
    <property type="match status" value="1"/>
</dbReference>
<keyword evidence="14" id="KW-0812">Transmembrane</keyword>
<dbReference type="EC" id="3.2.1.21" evidence="4 12"/>
<evidence type="ECO:0000259" key="16">
    <source>
        <dbReference type="SMART" id="SM00906"/>
    </source>
</evidence>
<comment type="catalytic activity">
    <reaction evidence="1 12">
        <text>Hydrolysis of terminal, non-reducing beta-D-glucosyl residues with release of beta-D-glucose.</text>
        <dbReference type="EC" id="3.2.1.21"/>
    </reaction>
</comment>
<dbReference type="InterPro" id="IPR017853">
    <property type="entry name" value="GH"/>
</dbReference>
<dbReference type="InterPro" id="IPR007219">
    <property type="entry name" value="XnlR_reg_dom"/>
</dbReference>
<dbReference type="CDD" id="cd12148">
    <property type="entry name" value="fungal_TF_MHR"/>
    <property type="match status" value="1"/>
</dbReference>
<feature type="transmembrane region" description="Helical" evidence="14">
    <location>
        <begin position="2211"/>
        <end position="2233"/>
    </location>
</feature>
<evidence type="ECO:0000256" key="6">
    <source>
        <dbReference type="ARBA" id="ARBA00022801"/>
    </source>
</evidence>
<dbReference type="SMART" id="SM00758">
    <property type="entry name" value="PA14"/>
    <property type="match status" value="1"/>
</dbReference>
<keyword evidence="5" id="KW-0479">Metal-binding</keyword>
<dbReference type="InterPro" id="IPR026891">
    <property type="entry name" value="Fn3-like"/>
</dbReference>
<keyword evidence="8" id="KW-0539">Nucleus</keyword>
<dbReference type="InterPro" id="IPR011658">
    <property type="entry name" value="PA14_dom"/>
</dbReference>
<evidence type="ECO:0000256" key="14">
    <source>
        <dbReference type="SAM" id="Phobius"/>
    </source>
</evidence>
<dbReference type="EMBL" id="CP019477">
    <property type="protein sequence ID" value="UQC84261.1"/>
    <property type="molecule type" value="Genomic_DNA"/>
</dbReference>
<organism evidence="18 19">
    <name type="scientific">Colletotrichum lupini</name>
    <dbReference type="NCBI Taxonomy" id="145971"/>
    <lineage>
        <taxon>Eukaryota</taxon>
        <taxon>Fungi</taxon>
        <taxon>Dikarya</taxon>
        <taxon>Ascomycota</taxon>
        <taxon>Pezizomycotina</taxon>
        <taxon>Sordariomycetes</taxon>
        <taxon>Hypocreomycetidae</taxon>
        <taxon>Glomerellales</taxon>
        <taxon>Glomerellaceae</taxon>
        <taxon>Colletotrichum</taxon>
        <taxon>Colletotrichum acutatum species complex</taxon>
    </lineage>
</organism>
<dbReference type="SUPFAM" id="SSF51445">
    <property type="entry name" value="(Trans)glycosidases"/>
    <property type="match status" value="1"/>
</dbReference>
<dbReference type="PANTHER" id="PTHR42715">
    <property type="entry name" value="BETA-GLUCOSIDASE"/>
    <property type="match status" value="1"/>
</dbReference>
<dbReference type="GO" id="GO:0000272">
    <property type="term" value="P:polysaccharide catabolic process"/>
    <property type="evidence" value="ECO:0007669"/>
    <property type="project" value="UniProtKB-KW"/>
</dbReference>
<dbReference type="PRINTS" id="PR00133">
    <property type="entry name" value="GLHYDRLASE3"/>
</dbReference>